<evidence type="ECO:0000313" key="3">
    <source>
        <dbReference type="Proteomes" id="UP000269351"/>
    </source>
</evidence>
<evidence type="ECO:0000313" key="1">
    <source>
        <dbReference type="EMBL" id="MBN3106660.1"/>
    </source>
</evidence>
<evidence type="ECO:0000313" key="2">
    <source>
        <dbReference type="EMBL" id="QPK23302.1"/>
    </source>
</evidence>
<keyword evidence="4" id="KW-1185">Reference proteome</keyword>
<dbReference type="AlphaFoldDB" id="A0A3S1AKI7"/>
<dbReference type="RefSeq" id="WP_119871341.1">
    <property type="nucleotide sequence ID" value="NZ_BSWF01000001.1"/>
</dbReference>
<reference evidence="2 3" key="2">
    <citation type="submission" date="2020-11" db="EMBL/GenBank/DDBJ databases">
        <title>Complete genome sequence of Pectobacterium brasiliense strain F126.</title>
        <authorList>
            <person name="Miroshnikov K."/>
            <person name="Vo T.N.H."/>
            <person name="Khodykina M.V."/>
            <person name="Kabanova A.P."/>
            <person name="Shneider M."/>
            <person name="Korzhenkov A."/>
            <person name="Toschakov S.V."/>
            <person name="Miroshnikov K.A."/>
            <person name="Ignatov A.N."/>
            <person name="Mikhailova Y.V."/>
            <person name="Shelenkov A."/>
            <person name="Yanushevich Y.G."/>
            <person name="Evseev P.V."/>
        </authorList>
    </citation>
    <scope>NUCLEOTIDE SEQUENCE [LARGE SCALE GENOMIC DNA]</scope>
    <source>
        <strain evidence="2 3">F126</strain>
    </source>
</reference>
<sequence length="190" mass="21243">MPNTDDAIINAIIANNKLMEIKDCPGVPTQMSRAVYGKTQDDSGSGTVIENNKDMQKNINIAIGFPGANSETAVWHFLVGPTVHHFVVIPWYQHTIPQGWVYTVFMAYENEYSVGEYVKHTAPAPSGAKGYKKIWTTSDLSKMFSDLLTSDTAWKEYFGPTGKPKAKKITYWKYKIIPLNTAIANVNKYS</sequence>
<dbReference type="Proteomes" id="UP000762586">
    <property type="component" value="Unassembled WGS sequence"/>
</dbReference>
<dbReference type="EMBL" id="CP065031">
    <property type="protein sequence ID" value="QPK23302.1"/>
    <property type="molecule type" value="Genomic_DNA"/>
</dbReference>
<organism evidence="2 3">
    <name type="scientific">Pectobacterium brasiliense</name>
    <dbReference type="NCBI Taxonomy" id="180957"/>
    <lineage>
        <taxon>Bacteria</taxon>
        <taxon>Pseudomonadati</taxon>
        <taxon>Pseudomonadota</taxon>
        <taxon>Gammaproteobacteria</taxon>
        <taxon>Enterobacterales</taxon>
        <taxon>Pectobacteriaceae</taxon>
        <taxon>Pectobacterium</taxon>
    </lineage>
</organism>
<proteinExistence type="predicted"/>
<gene>
    <name evidence="2" type="ORF">F126LOC_016925</name>
    <name evidence="1" type="ORF">H4F48_11310</name>
</gene>
<accession>A0A3S1AKI7</accession>
<dbReference type="EMBL" id="JACGET010000011">
    <property type="protein sequence ID" value="MBN3106660.1"/>
    <property type="molecule type" value="Genomic_DNA"/>
</dbReference>
<protein>
    <submittedName>
        <fullName evidence="2">Uncharacterized protein</fullName>
    </submittedName>
</protein>
<reference evidence="1 4" key="1">
    <citation type="submission" date="2020-07" db="EMBL/GenBank/DDBJ databases">
        <title>A pangenomic view of the genus Pectobacterium provides insights into genome organization, phylogeny, and virulence.</title>
        <authorList>
            <person name="Jonkheer E."/>
            <person name="Brankovics B."/>
            <person name="Houwers I."/>
            <person name="Van Der Wolf J."/>
            <person name="Bonants P."/>
            <person name="Vreeburg R."/>
            <person name="Bollema R."/>
            <person name="De Haan J."/>
            <person name="Berke L."/>
            <person name="De Ridder D."/>
            <person name="Smit S."/>
            <person name="Van Der Lee T.A.J."/>
        </authorList>
    </citation>
    <scope>NUCLEOTIDE SEQUENCE [LARGE SCALE GENOMIC DNA]</scope>
    <source>
        <strain evidence="1 4">NAK:384</strain>
    </source>
</reference>
<evidence type="ECO:0000313" key="4">
    <source>
        <dbReference type="Proteomes" id="UP000762586"/>
    </source>
</evidence>
<dbReference type="Proteomes" id="UP000269351">
    <property type="component" value="Chromosome"/>
</dbReference>
<name>A0A3S1AKI7_9GAMM</name>